<dbReference type="AlphaFoldDB" id="Q75ET1"/>
<comment type="function">
    <text evidence="17">Essential for the viability of mitochondrial petite mutant. Catalyzes the committed step to the synthesis of the acidic phospholipids.</text>
</comment>
<evidence type="ECO:0000256" key="12">
    <source>
        <dbReference type="ARBA" id="ARBA00023098"/>
    </source>
</evidence>
<gene>
    <name evidence="20" type="ORF">AGOS_AAL003W</name>
</gene>
<dbReference type="SUPFAM" id="SSF56024">
    <property type="entry name" value="Phospholipase D/nuclease"/>
    <property type="match status" value="2"/>
</dbReference>
<dbReference type="InterPro" id="IPR016270">
    <property type="entry name" value="PGS1"/>
</dbReference>
<dbReference type="GO" id="GO:0008444">
    <property type="term" value="F:CDP-diacylglycerol-glycerol-3-phosphate 3-phosphatidyltransferase activity"/>
    <property type="evidence" value="ECO:0000318"/>
    <property type="project" value="GO_Central"/>
</dbReference>
<dbReference type="FunCoup" id="Q75ET1">
    <property type="interactions" value="440"/>
</dbReference>
<comment type="similarity">
    <text evidence="4 18">Belongs to the CDP-alcohol phosphatidyltransferase class-II family.</text>
</comment>
<dbReference type="UniPathway" id="UPA00084">
    <property type="reaction ID" value="UER00503"/>
</dbReference>
<evidence type="ECO:0000256" key="1">
    <source>
        <dbReference type="ARBA" id="ARBA00004173"/>
    </source>
</evidence>
<dbReference type="STRING" id="284811.Q75ET1"/>
<comment type="function">
    <text evidence="18">Functions in the biosynthesis of the anionic phospholipids phosphatidylglycerol and cardiolipin.</text>
</comment>
<evidence type="ECO:0000256" key="16">
    <source>
        <dbReference type="ARBA" id="ARBA00048586"/>
    </source>
</evidence>
<accession>Q75ET1</accession>
<dbReference type="EC" id="2.7.8.5" evidence="5 18"/>
<keyword evidence="21" id="KW-1185">Reference proteome</keyword>
<keyword evidence="15 18" id="KW-1208">Phospholipid metabolism</keyword>
<keyword evidence="14 18" id="KW-0594">Phospholipid biosynthesis</keyword>
<comment type="subcellular location">
    <subcellularLocation>
        <location evidence="1 18">Mitochondrion</location>
    </subcellularLocation>
</comment>
<dbReference type="GO" id="GO:0032049">
    <property type="term" value="P:cardiolipin biosynthetic process"/>
    <property type="evidence" value="ECO:0000318"/>
    <property type="project" value="GO_Central"/>
</dbReference>
<evidence type="ECO:0000256" key="3">
    <source>
        <dbReference type="ARBA" id="ARBA00005189"/>
    </source>
</evidence>
<dbReference type="CDD" id="cd09137">
    <property type="entry name" value="PLDc_PGS1_euk_2"/>
    <property type="match status" value="1"/>
</dbReference>
<keyword evidence="13 18" id="KW-0496">Mitochondrion</keyword>
<proteinExistence type="inferred from homology"/>
<protein>
    <recommendedName>
        <fullName evidence="6 18">CDP-diacylglycerol--glycerol-3-phosphate 3-phosphatidyltransferase</fullName>
        <ecNumber evidence="5 18">2.7.8.5</ecNumber>
    </recommendedName>
</protein>
<sequence>MRTYIRYSRPLKAVQRTMSTNRTPMNGLEGIFDAVKGSLSSLRTIFYFKEGEIDVLQHPVEFYDTLKQKIAAANDRIFLASLYLGRTEHEVIACLDDALKAKPHLRISLLVDGLRGTRETPNPCSASLLAKLTKEHGDRVEVRLYMTPEYTGWKRALFPKRFNEGIGLQHMKIYGFDDEVILSGANLSNDYFTNRQDRYYLFKSKHFADYYFKMHNLISKMSYQAKYSNTKQSYMLYWPKNNATIEPRLDKHKFVTQASELLSKFLTATHENGMEGVQYLDDYPTIVYPISQFTPLFKKNNDFSTEKPSILRLLSSIPSSETSWAFTAGYFNILPEIKKRLLDSPSCVGKIITAAPTANGFYQSRGISKYLPDAYLYLAQKFLKSVHAEGKSDTISLYEWQKGVVNQPGGWSYHAKGIWISDGCDEDSRPVVTVVGSSNYTRRAYSSDLETNAIILTTDDRLRAAMGAELQNILRHTKKITLNDFTNDPQRYVKPGVRAATEVLGKKL</sequence>
<evidence type="ECO:0000256" key="8">
    <source>
        <dbReference type="ARBA" id="ARBA00022679"/>
    </source>
</evidence>
<dbReference type="RefSeq" id="NP_982539.1">
    <property type="nucleotide sequence ID" value="NM_207892.1"/>
</dbReference>
<keyword evidence="8 18" id="KW-0808">Transferase</keyword>
<dbReference type="Proteomes" id="UP000000591">
    <property type="component" value="Chromosome I"/>
</dbReference>
<evidence type="ECO:0000313" key="20">
    <source>
        <dbReference type="EMBL" id="AAS50363.1"/>
    </source>
</evidence>
<dbReference type="HOGENOM" id="CLU_030471_1_1_1"/>
<dbReference type="InterPro" id="IPR001736">
    <property type="entry name" value="PLipase_D/transphosphatidylase"/>
</dbReference>
<dbReference type="OrthoDB" id="10250191at2759"/>
<evidence type="ECO:0000313" key="21">
    <source>
        <dbReference type="Proteomes" id="UP000000591"/>
    </source>
</evidence>
<dbReference type="GO" id="GO:0005739">
    <property type="term" value="C:mitochondrion"/>
    <property type="evidence" value="ECO:0000318"/>
    <property type="project" value="GO_Central"/>
</dbReference>
<keyword evidence="9" id="KW-0677">Repeat</keyword>
<evidence type="ECO:0000256" key="2">
    <source>
        <dbReference type="ARBA" id="ARBA00005042"/>
    </source>
</evidence>
<evidence type="ECO:0000256" key="9">
    <source>
        <dbReference type="ARBA" id="ARBA00022737"/>
    </source>
</evidence>
<evidence type="ECO:0000256" key="15">
    <source>
        <dbReference type="ARBA" id="ARBA00023264"/>
    </source>
</evidence>
<keyword evidence="10 18" id="KW-0547">Nucleotide-binding</keyword>
<organism evidence="20 21">
    <name type="scientific">Eremothecium gossypii (strain ATCC 10895 / CBS 109.51 / FGSC 9923 / NRRL Y-1056)</name>
    <name type="common">Yeast</name>
    <name type="synonym">Ashbya gossypii</name>
    <dbReference type="NCBI Taxonomy" id="284811"/>
    <lineage>
        <taxon>Eukaryota</taxon>
        <taxon>Fungi</taxon>
        <taxon>Dikarya</taxon>
        <taxon>Ascomycota</taxon>
        <taxon>Saccharomycotina</taxon>
        <taxon>Saccharomycetes</taxon>
        <taxon>Saccharomycetales</taxon>
        <taxon>Saccharomycetaceae</taxon>
        <taxon>Eremothecium</taxon>
    </lineage>
</organism>
<keyword evidence="7 18" id="KW-0444">Lipid biosynthesis</keyword>
<dbReference type="GO" id="GO:0005524">
    <property type="term" value="F:ATP binding"/>
    <property type="evidence" value="ECO:0007669"/>
    <property type="project" value="UniProtKB-KW"/>
</dbReference>
<evidence type="ECO:0000256" key="7">
    <source>
        <dbReference type="ARBA" id="ARBA00022516"/>
    </source>
</evidence>
<dbReference type="PANTHER" id="PTHR12586">
    <property type="entry name" value="CDP-DIACYLGLYCEROL--SERINE O-PHOSPHATIDYLTRANSFERASE"/>
    <property type="match status" value="1"/>
</dbReference>
<evidence type="ECO:0000256" key="11">
    <source>
        <dbReference type="ARBA" id="ARBA00022840"/>
    </source>
</evidence>
<evidence type="ECO:0000259" key="19">
    <source>
        <dbReference type="PROSITE" id="PS50035"/>
    </source>
</evidence>
<dbReference type="PIRSF" id="PIRSF000850">
    <property type="entry name" value="Phospholipase_D_PSS"/>
    <property type="match status" value="1"/>
</dbReference>
<evidence type="ECO:0000256" key="17">
    <source>
        <dbReference type="ARBA" id="ARBA00058636"/>
    </source>
</evidence>
<evidence type="ECO:0000256" key="6">
    <source>
        <dbReference type="ARBA" id="ARBA00014944"/>
    </source>
</evidence>
<dbReference type="FunFam" id="3.30.870.10:FF:000046">
    <property type="entry name" value="CDP-diacylglycerol--glycerol-3-phosphate 3-phosphatidyltransferase"/>
    <property type="match status" value="1"/>
</dbReference>
<comment type="pathway">
    <text evidence="3">Lipid metabolism.</text>
</comment>
<dbReference type="PANTHER" id="PTHR12586:SF1">
    <property type="entry name" value="CDP-DIACYLGLYCEROL--GLYCEROL-3-PHOSPHATE 3-PHOSPHATIDYLTRANSFERASE, MITOCHONDRIAL"/>
    <property type="match status" value="1"/>
</dbReference>
<comment type="pathway">
    <text evidence="2 18">Phospholipid metabolism; phosphatidylglycerol biosynthesis; phosphatidylglycerol from CDP-diacylglycerol: step 1/2.</text>
</comment>
<dbReference type="KEGG" id="ago:AGOS_AAL003W"/>
<name>Q75ET1_EREGS</name>
<dbReference type="CDD" id="cd09135">
    <property type="entry name" value="PLDc_PGS1_euk_1"/>
    <property type="match status" value="1"/>
</dbReference>
<keyword evidence="11 18" id="KW-0067">ATP-binding</keyword>
<evidence type="ECO:0000256" key="14">
    <source>
        <dbReference type="ARBA" id="ARBA00023209"/>
    </source>
</evidence>
<evidence type="ECO:0000256" key="4">
    <source>
        <dbReference type="ARBA" id="ARBA00010682"/>
    </source>
</evidence>
<feature type="domain" description="PLD phosphodiesterase" evidence="19">
    <location>
        <begin position="165"/>
        <end position="191"/>
    </location>
</feature>
<reference evidence="21" key="2">
    <citation type="journal article" date="2013" name="G3 (Bethesda)">
        <title>Genomes of Ashbya fungi isolated from insects reveal four mating-type loci, numerous translocations, lack of transposons, and distinct gene duplications.</title>
        <authorList>
            <person name="Dietrich F.S."/>
            <person name="Voegeli S."/>
            <person name="Kuo S."/>
            <person name="Philippsen P."/>
        </authorList>
    </citation>
    <scope>GENOME REANNOTATION</scope>
    <source>
        <strain evidence="21">ATCC 10895 / CBS 109.51 / FGSC 9923 / NRRL Y-1056</strain>
    </source>
</reference>
<reference evidence="20 21" key="1">
    <citation type="journal article" date="2004" name="Science">
        <title>The Ashbya gossypii genome as a tool for mapping the ancient Saccharomyces cerevisiae genome.</title>
        <authorList>
            <person name="Dietrich F.S."/>
            <person name="Voegeli S."/>
            <person name="Brachat S."/>
            <person name="Lerch A."/>
            <person name="Gates K."/>
            <person name="Steiner S."/>
            <person name="Mohr C."/>
            <person name="Pohlmann R."/>
            <person name="Luedi P."/>
            <person name="Choi S."/>
            <person name="Wing R.A."/>
            <person name="Flavier A."/>
            <person name="Gaffney T.D."/>
            <person name="Philippsen P."/>
        </authorList>
    </citation>
    <scope>NUCLEOTIDE SEQUENCE [LARGE SCALE GENOMIC DNA]</scope>
    <source>
        <strain evidence="21">ATCC 10895 / CBS 109.51 / FGSC 9923 / NRRL Y-1056</strain>
    </source>
</reference>
<evidence type="ECO:0000256" key="13">
    <source>
        <dbReference type="ARBA" id="ARBA00023128"/>
    </source>
</evidence>
<dbReference type="InParanoid" id="Q75ET1"/>
<evidence type="ECO:0000256" key="18">
    <source>
        <dbReference type="RuleBase" id="RU365024"/>
    </source>
</evidence>
<dbReference type="Pfam" id="PF00614">
    <property type="entry name" value="PLDc"/>
    <property type="match status" value="1"/>
</dbReference>
<dbReference type="GeneID" id="4618716"/>
<dbReference type="EMBL" id="AE016814">
    <property type="protein sequence ID" value="AAS50363.1"/>
    <property type="molecule type" value="Genomic_DNA"/>
</dbReference>
<dbReference type="SMART" id="SM00155">
    <property type="entry name" value="PLDc"/>
    <property type="match status" value="2"/>
</dbReference>
<comment type="catalytic activity">
    <reaction evidence="16 18">
        <text>a CDP-1,2-diacyl-sn-glycerol + sn-glycerol 3-phosphate = a 1,2-diacyl-sn-glycero-3-phospho-(1'-sn-glycero-3'-phosphate) + CMP + H(+)</text>
        <dbReference type="Rhea" id="RHEA:12593"/>
        <dbReference type="ChEBI" id="CHEBI:15378"/>
        <dbReference type="ChEBI" id="CHEBI:57597"/>
        <dbReference type="ChEBI" id="CHEBI:58332"/>
        <dbReference type="ChEBI" id="CHEBI:60110"/>
        <dbReference type="ChEBI" id="CHEBI:60377"/>
        <dbReference type="EC" id="2.7.8.5"/>
    </reaction>
</comment>
<dbReference type="eggNOG" id="KOG3964">
    <property type="taxonomic scope" value="Eukaryota"/>
</dbReference>
<dbReference type="Gene3D" id="3.30.870.10">
    <property type="entry name" value="Endonuclease Chain A"/>
    <property type="match status" value="2"/>
</dbReference>
<evidence type="ECO:0000256" key="10">
    <source>
        <dbReference type="ARBA" id="ARBA00022741"/>
    </source>
</evidence>
<dbReference type="FunFam" id="3.30.870.10:FF:000044">
    <property type="entry name" value="CDP-diacylglycerol--glycerol-3-phosphate 3-phosphatidyltransferase"/>
    <property type="match status" value="1"/>
</dbReference>
<dbReference type="PROSITE" id="PS50035">
    <property type="entry name" value="PLD"/>
    <property type="match status" value="1"/>
</dbReference>
<dbReference type="OMA" id="HKCLAQC"/>
<keyword evidence="12 18" id="KW-0443">Lipid metabolism</keyword>
<evidence type="ECO:0000256" key="5">
    <source>
        <dbReference type="ARBA" id="ARBA00013170"/>
    </source>
</evidence>